<feature type="region of interest" description="Disordered" evidence="1">
    <location>
        <begin position="1"/>
        <end position="22"/>
    </location>
</feature>
<name>A0AA39ZVU2_9PEZI</name>
<dbReference type="Proteomes" id="UP001172102">
    <property type="component" value="Unassembled WGS sequence"/>
</dbReference>
<sequence length="513" mass="56539">MATSGVTAAGGNTDSGIQNPPFTLSSPSEFLAPCPTFRILVLGNPESTKQELFSKIFGVDLERKLVADAFSTSHDINQALDLEGKNERLTVYTSLNFGSDDGAGYQRVCDFLATRSSDSLPLHERIHCIWYCAASEEERIVSRLETRFFGGGLASVAPQVPVVLVFTKYDEFVGRVQLEWSRGADEHGLSKVALTHILRELSTKRFHELIGKRWDDVLLDGQGRSRVRIVPRVCVASGAVDGSDDDSSFEALAKVTLESLREWKQKHVKLAFAAAQRSSATISTRYCANTAADYFTVDTGHARKADGIAMRDIVPNFFAKAVKIFNLRDNAAALDDPSLLGKVLEVTFGSDKRLFLDEILHSSSTDAGMLFTLSPHERAVMLTQALAAIVMFLSKLADTQWPQRNAFVPTLTPRSIERELDEIRSGREKQELLETIEGSPIFSSCHLRNDIADLVLKAVETAERIWSPQGRNSPGTIVLEDDSDLREISLSFVNDKGPDDVVLPCGMTVLRLN</sequence>
<accession>A0AA39ZVU2</accession>
<keyword evidence="3" id="KW-1185">Reference proteome</keyword>
<proteinExistence type="predicted"/>
<dbReference type="EMBL" id="JAUKUA010000007">
    <property type="protein sequence ID" value="KAK0704593.1"/>
    <property type="molecule type" value="Genomic_DNA"/>
</dbReference>
<evidence type="ECO:0000256" key="1">
    <source>
        <dbReference type="SAM" id="MobiDB-lite"/>
    </source>
</evidence>
<organism evidence="2 3">
    <name type="scientific">Lasiosphaeris hirsuta</name>
    <dbReference type="NCBI Taxonomy" id="260670"/>
    <lineage>
        <taxon>Eukaryota</taxon>
        <taxon>Fungi</taxon>
        <taxon>Dikarya</taxon>
        <taxon>Ascomycota</taxon>
        <taxon>Pezizomycotina</taxon>
        <taxon>Sordariomycetes</taxon>
        <taxon>Sordariomycetidae</taxon>
        <taxon>Sordariales</taxon>
        <taxon>Lasiosphaeriaceae</taxon>
        <taxon>Lasiosphaeris</taxon>
    </lineage>
</organism>
<gene>
    <name evidence="2" type="ORF">B0H67DRAFT_649023</name>
</gene>
<reference evidence="2" key="1">
    <citation type="submission" date="2023-06" db="EMBL/GenBank/DDBJ databases">
        <title>Genome-scale phylogeny and comparative genomics of the fungal order Sordariales.</title>
        <authorList>
            <consortium name="Lawrence Berkeley National Laboratory"/>
            <person name="Hensen N."/>
            <person name="Bonometti L."/>
            <person name="Westerberg I."/>
            <person name="Brannstrom I.O."/>
            <person name="Guillou S."/>
            <person name="Cros-Aarteil S."/>
            <person name="Calhoun S."/>
            <person name="Haridas S."/>
            <person name="Kuo A."/>
            <person name="Mondo S."/>
            <person name="Pangilinan J."/>
            <person name="Riley R."/>
            <person name="Labutti K."/>
            <person name="Andreopoulos B."/>
            <person name="Lipzen A."/>
            <person name="Chen C."/>
            <person name="Yanf M."/>
            <person name="Daum C."/>
            <person name="Ng V."/>
            <person name="Clum A."/>
            <person name="Steindorff A."/>
            <person name="Ohm R."/>
            <person name="Martin F."/>
            <person name="Silar P."/>
            <person name="Natvig D."/>
            <person name="Lalanne C."/>
            <person name="Gautier V."/>
            <person name="Ament-Velasquez S.L."/>
            <person name="Kruys A."/>
            <person name="Hutchinson M.I."/>
            <person name="Powell A.J."/>
            <person name="Barry K."/>
            <person name="Miller A.N."/>
            <person name="Grigoriev I.V."/>
            <person name="Debuchy R."/>
            <person name="Gladieux P."/>
            <person name="Thoren M.H."/>
            <person name="Johannesson H."/>
        </authorList>
    </citation>
    <scope>NUCLEOTIDE SEQUENCE</scope>
    <source>
        <strain evidence="2">SMH4607-1</strain>
    </source>
</reference>
<protein>
    <submittedName>
        <fullName evidence="2">Uncharacterized protein</fullName>
    </submittedName>
</protein>
<dbReference type="AlphaFoldDB" id="A0AA39ZVU2"/>
<comment type="caution">
    <text evidence="2">The sequence shown here is derived from an EMBL/GenBank/DDBJ whole genome shotgun (WGS) entry which is preliminary data.</text>
</comment>
<evidence type="ECO:0000313" key="3">
    <source>
        <dbReference type="Proteomes" id="UP001172102"/>
    </source>
</evidence>
<evidence type="ECO:0000313" key="2">
    <source>
        <dbReference type="EMBL" id="KAK0704593.1"/>
    </source>
</evidence>